<accession>A0AAD5B6T1</accession>
<keyword evidence="3" id="KW-1185">Reference proteome</keyword>
<organism evidence="2 3">
    <name type="scientific">Silurus asotus</name>
    <name type="common">Amur catfish</name>
    <name type="synonym">Parasilurus asotus</name>
    <dbReference type="NCBI Taxonomy" id="30991"/>
    <lineage>
        <taxon>Eukaryota</taxon>
        <taxon>Metazoa</taxon>
        <taxon>Chordata</taxon>
        <taxon>Craniata</taxon>
        <taxon>Vertebrata</taxon>
        <taxon>Euteleostomi</taxon>
        <taxon>Actinopterygii</taxon>
        <taxon>Neopterygii</taxon>
        <taxon>Teleostei</taxon>
        <taxon>Ostariophysi</taxon>
        <taxon>Siluriformes</taxon>
        <taxon>Siluridae</taxon>
        <taxon>Silurus</taxon>
    </lineage>
</organism>
<evidence type="ECO:0000256" key="1">
    <source>
        <dbReference type="SAM" id="Phobius"/>
    </source>
</evidence>
<dbReference type="AlphaFoldDB" id="A0AAD5B6T1"/>
<evidence type="ECO:0000313" key="2">
    <source>
        <dbReference type="EMBL" id="KAI5629151.1"/>
    </source>
</evidence>
<proteinExistence type="predicted"/>
<name>A0AAD5B6T1_SILAS</name>
<feature type="transmembrane region" description="Helical" evidence="1">
    <location>
        <begin position="12"/>
        <end position="33"/>
    </location>
</feature>
<dbReference type="Proteomes" id="UP001205998">
    <property type="component" value="Unassembled WGS sequence"/>
</dbReference>
<keyword evidence="1" id="KW-0812">Transmembrane</keyword>
<dbReference type="EMBL" id="MU537915">
    <property type="protein sequence ID" value="KAI5629151.1"/>
    <property type="molecule type" value="Genomic_DNA"/>
</dbReference>
<evidence type="ECO:0000313" key="3">
    <source>
        <dbReference type="Proteomes" id="UP001205998"/>
    </source>
</evidence>
<keyword evidence="1" id="KW-1133">Transmembrane helix</keyword>
<sequence length="95" mass="10903">MNRPGSVGMKGLYLVEPVVAVYAFAIFMVYPLVQQYVYRRLWQQITNTSYPVMDTSSQCDTNHSSNLSSQYEVSLQSCKSLFLYVFVSFCICYPV</sequence>
<comment type="caution">
    <text evidence="2">The sequence shown here is derived from an EMBL/GenBank/DDBJ whole genome shotgun (WGS) entry which is preliminary data.</text>
</comment>
<gene>
    <name evidence="2" type="ORF">C0J50_8050</name>
</gene>
<protein>
    <submittedName>
        <fullName evidence="2">Solute carrier family 46 member 3</fullName>
    </submittedName>
</protein>
<keyword evidence="1" id="KW-0472">Membrane</keyword>
<reference evidence="2" key="1">
    <citation type="submission" date="2018-07" db="EMBL/GenBank/DDBJ databases">
        <title>Comparative genomics of catfishes provides insights into carnivory and benthic adaptation.</title>
        <authorList>
            <person name="Zhang Y."/>
            <person name="Wang D."/>
            <person name="Peng Z."/>
            <person name="Zheng S."/>
            <person name="Shao F."/>
            <person name="Tao W."/>
        </authorList>
    </citation>
    <scope>NUCLEOTIDE SEQUENCE</scope>
    <source>
        <strain evidence="2">Chongqing</strain>
    </source>
</reference>